<dbReference type="SUPFAM" id="SSF50129">
    <property type="entry name" value="GroES-like"/>
    <property type="match status" value="1"/>
</dbReference>
<evidence type="ECO:0000256" key="2">
    <source>
        <dbReference type="ARBA" id="ARBA00022833"/>
    </source>
</evidence>
<evidence type="ECO:0000259" key="5">
    <source>
        <dbReference type="SMART" id="SM00829"/>
    </source>
</evidence>
<dbReference type="InterPro" id="IPR050129">
    <property type="entry name" value="Zn_alcohol_dh"/>
</dbReference>
<name>A0A450VG58_9GAMM</name>
<dbReference type="EMBL" id="CAADFI010000150">
    <property type="protein sequence ID" value="VFJ99114.1"/>
    <property type="molecule type" value="Genomic_DNA"/>
</dbReference>
<dbReference type="SUPFAM" id="SSF51735">
    <property type="entry name" value="NAD(P)-binding Rossmann-fold domains"/>
    <property type="match status" value="1"/>
</dbReference>
<evidence type="ECO:0000313" key="6">
    <source>
        <dbReference type="EMBL" id="VFJ98845.1"/>
    </source>
</evidence>
<comment type="similarity">
    <text evidence="4">Belongs to the zinc-containing alcohol dehydrogenase family.</text>
</comment>
<proteinExistence type="inferred from homology"/>
<dbReference type="EMBL" id="CAADFJ010000143">
    <property type="protein sequence ID" value="VFK03740.1"/>
    <property type="molecule type" value="Genomic_DNA"/>
</dbReference>
<evidence type="ECO:0000256" key="4">
    <source>
        <dbReference type="RuleBase" id="RU361277"/>
    </source>
</evidence>
<keyword evidence="3" id="KW-0560">Oxidoreductase</keyword>
<feature type="domain" description="Enoyl reductase (ER)" evidence="5">
    <location>
        <begin position="9"/>
        <end position="338"/>
    </location>
</feature>
<dbReference type="EMBL" id="CAADFG010000148">
    <property type="protein sequence ID" value="VFJ98845.1"/>
    <property type="molecule type" value="Genomic_DNA"/>
</dbReference>
<sequence length="342" mass="36709">MMKVGMYYRNSDVRLEIQPVPTVGDGELLIKVMASGVCGSDLLEWYRVKRAPLVLGHELTGEIVAVGEGVASFRVGDRVFATHHVPCDACYYCLTGHETACKTFQEKNNFTPGGFAQYLKVSGRSVKTGTLKLPESISFETGTFIEPLGTVVRAFRNLEVKPGESMMILGSGLAGILFVKVARALGVGNVFVSDIDGYRLERAKAAGASFTVPANEALPDFIREHNGRLADKVIICTGALSAAESALQCVDKGGTVLFFAVPTPGETVAIDFNPYWRNDIGFKTCYGSAPLDSIQAMELLRTGAVTVDDMITHRFAIDAIGEAFRTAATPSGTLKVIVQPNG</sequence>
<dbReference type="InterPro" id="IPR036291">
    <property type="entry name" value="NAD(P)-bd_dom_sf"/>
</dbReference>
<evidence type="ECO:0000313" key="8">
    <source>
        <dbReference type="EMBL" id="VFK03740.1"/>
    </source>
</evidence>
<dbReference type="SMART" id="SM00829">
    <property type="entry name" value="PKS_ER"/>
    <property type="match status" value="1"/>
</dbReference>
<keyword evidence="2 4" id="KW-0862">Zinc</keyword>
<dbReference type="PANTHER" id="PTHR43401:SF2">
    <property type="entry name" value="L-THREONINE 3-DEHYDROGENASE"/>
    <property type="match status" value="1"/>
</dbReference>
<gene>
    <name evidence="6" type="ORF">BECKH772A_GA0070896_101484</name>
    <name evidence="7" type="ORF">BECKH772B_GA0070898_101504</name>
    <name evidence="8" type="ORF">BECKH772C_GA0070978_101434</name>
</gene>
<dbReference type="InterPro" id="IPR013149">
    <property type="entry name" value="ADH-like_C"/>
</dbReference>
<dbReference type="PROSITE" id="PS00059">
    <property type="entry name" value="ADH_ZINC"/>
    <property type="match status" value="1"/>
</dbReference>
<dbReference type="AlphaFoldDB" id="A0A450VG58"/>
<dbReference type="Pfam" id="PF00107">
    <property type="entry name" value="ADH_zinc_N"/>
    <property type="match status" value="1"/>
</dbReference>
<keyword evidence="1 4" id="KW-0479">Metal-binding</keyword>
<dbReference type="GO" id="GO:0016616">
    <property type="term" value="F:oxidoreductase activity, acting on the CH-OH group of donors, NAD or NADP as acceptor"/>
    <property type="evidence" value="ECO:0007669"/>
    <property type="project" value="UniProtKB-ARBA"/>
</dbReference>
<accession>A0A450VG58</accession>
<organism evidence="8">
    <name type="scientific">Candidatus Kentrum eta</name>
    <dbReference type="NCBI Taxonomy" id="2126337"/>
    <lineage>
        <taxon>Bacteria</taxon>
        <taxon>Pseudomonadati</taxon>
        <taxon>Pseudomonadota</taxon>
        <taxon>Gammaproteobacteria</taxon>
        <taxon>Candidatus Kentrum</taxon>
    </lineage>
</organism>
<dbReference type="InterPro" id="IPR020843">
    <property type="entry name" value="ER"/>
</dbReference>
<dbReference type="Gene3D" id="3.90.180.10">
    <property type="entry name" value="Medium-chain alcohol dehydrogenases, catalytic domain"/>
    <property type="match status" value="1"/>
</dbReference>
<protein>
    <submittedName>
        <fullName evidence="8">L-iditol 2-dehydrogenase</fullName>
    </submittedName>
</protein>
<reference evidence="8" key="1">
    <citation type="submission" date="2019-02" db="EMBL/GenBank/DDBJ databases">
        <authorList>
            <person name="Gruber-Vodicka R. H."/>
            <person name="Seah K. B. B."/>
        </authorList>
    </citation>
    <scope>NUCLEOTIDE SEQUENCE</scope>
    <source>
        <strain evidence="8">BECK_SA2B12</strain>
        <strain evidence="6">BECK_SA2B15</strain>
        <strain evidence="7">BECK_SA2B20</strain>
    </source>
</reference>
<dbReference type="Pfam" id="PF08240">
    <property type="entry name" value="ADH_N"/>
    <property type="match status" value="1"/>
</dbReference>
<dbReference type="InterPro" id="IPR013154">
    <property type="entry name" value="ADH-like_N"/>
</dbReference>
<dbReference type="Gene3D" id="3.40.50.720">
    <property type="entry name" value="NAD(P)-binding Rossmann-like Domain"/>
    <property type="match status" value="1"/>
</dbReference>
<evidence type="ECO:0000256" key="1">
    <source>
        <dbReference type="ARBA" id="ARBA00022723"/>
    </source>
</evidence>
<comment type="cofactor">
    <cofactor evidence="4">
        <name>Zn(2+)</name>
        <dbReference type="ChEBI" id="CHEBI:29105"/>
    </cofactor>
</comment>
<dbReference type="GO" id="GO:0008270">
    <property type="term" value="F:zinc ion binding"/>
    <property type="evidence" value="ECO:0007669"/>
    <property type="project" value="InterPro"/>
</dbReference>
<dbReference type="InterPro" id="IPR002328">
    <property type="entry name" value="ADH_Zn_CS"/>
</dbReference>
<dbReference type="PANTHER" id="PTHR43401">
    <property type="entry name" value="L-THREONINE 3-DEHYDROGENASE"/>
    <property type="match status" value="1"/>
</dbReference>
<evidence type="ECO:0000256" key="3">
    <source>
        <dbReference type="ARBA" id="ARBA00023002"/>
    </source>
</evidence>
<dbReference type="InterPro" id="IPR011032">
    <property type="entry name" value="GroES-like_sf"/>
</dbReference>
<evidence type="ECO:0000313" key="7">
    <source>
        <dbReference type="EMBL" id="VFJ99114.1"/>
    </source>
</evidence>